<dbReference type="EMBL" id="CM040977">
    <property type="protein sequence ID" value="MCJ8730345.1"/>
    <property type="molecule type" value="Genomic_DNA"/>
</dbReference>
<protein>
    <submittedName>
        <fullName evidence="1">Uncharacterized protein</fullName>
    </submittedName>
</protein>
<accession>A0ACC5Y3P6</accession>
<reference evidence="1" key="1">
    <citation type="submission" date="2020-02" db="EMBL/GenBank/DDBJ databases">
        <title>Genome sequencing of the panga catfish, Pangasius djambal.</title>
        <authorList>
            <person name="Wen M."/>
            <person name="Zahm M."/>
            <person name="Roques C."/>
            <person name="Cabau C."/>
            <person name="Klopp C."/>
            <person name="Donnadieu C."/>
            <person name="Jouanno E."/>
            <person name="Avarre J.-C."/>
            <person name="Campet M."/>
            <person name="Ha T."/>
            <person name="Dugue R."/>
            <person name="Lampietro C."/>
            <person name="Louis A."/>
            <person name="Herpin A."/>
            <person name="Echchiki A."/>
            <person name="Berthelot C."/>
            <person name="Parey E."/>
            <person name="Roest-Crollius H."/>
            <person name="Braasch I."/>
            <person name="Postlethwait J.H."/>
            <person name="Bobe J."/>
            <person name="Montfort J."/>
            <person name="Bouchez O."/>
            <person name="Begum T."/>
            <person name="Schartl M."/>
            <person name="Gustiano R."/>
            <person name="Guiguen Y."/>
        </authorList>
    </citation>
    <scope>NUCLEOTIDE SEQUENCE</scope>
    <source>
        <strain evidence="1">Pdj_M5554</strain>
    </source>
</reference>
<dbReference type="Proteomes" id="UP000830395">
    <property type="component" value="Chromosome 3"/>
</dbReference>
<comment type="caution">
    <text evidence="1">The sequence shown here is derived from an EMBL/GenBank/DDBJ whole genome shotgun (WGS) entry which is preliminary data.</text>
</comment>
<proteinExistence type="predicted"/>
<sequence>MHDGVEQIHETEGCPRKLLIEHLSPQTTYCVQAVTVMPLSGLTSSRSPESCISTL</sequence>
<organism evidence="1 2">
    <name type="scientific">Pangasius djambal</name>
    <dbReference type="NCBI Taxonomy" id="1691987"/>
    <lineage>
        <taxon>Eukaryota</taxon>
        <taxon>Metazoa</taxon>
        <taxon>Chordata</taxon>
        <taxon>Craniata</taxon>
        <taxon>Vertebrata</taxon>
        <taxon>Euteleostomi</taxon>
        <taxon>Actinopterygii</taxon>
        <taxon>Neopterygii</taxon>
        <taxon>Teleostei</taxon>
        <taxon>Ostariophysi</taxon>
        <taxon>Siluriformes</taxon>
        <taxon>Pangasiidae</taxon>
        <taxon>Pangasius</taxon>
    </lineage>
</organism>
<evidence type="ECO:0000313" key="1">
    <source>
        <dbReference type="EMBL" id="MCJ8730345.1"/>
    </source>
</evidence>
<gene>
    <name evidence="1" type="ORF">PDJAM_G00183340</name>
</gene>
<keyword evidence="2" id="KW-1185">Reference proteome</keyword>
<evidence type="ECO:0000313" key="2">
    <source>
        <dbReference type="Proteomes" id="UP000830395"/>
    </source>
</evidence>
<name>A0ACC5Y3P6_9TELE</name>